<protein>
    <submittedName>
        <fullName evidence="2">Uncharacterized protein</fullName>
    </submittedName>
</protein>
<organism evidence="2 3">
    <name type="scientific">Pseudomonas salomonii</name>
    <dbReference type="NCBI Taxonomy" id="191391"/>
    <lineage>
        <taxon>Bacteria</taxon>
        <taxon>Pseudomonadati</taxon>
        <taxon>Pseudomonadota</taxon>
        <taxon>Gammaproteobacteria</taxon>
        <taxon>Pseudomonadales</taxon>
        <taxon>Pseudomonadaceae</taxon>
        <taxon>Pseudomonas</taxon>
    </lineage>
</organism>
<name>A0A1H3CGB7_9PSED</name>
<dbReference type="Proteomes" id="UP000182902">
    <property type="component" value="Unassembled WGS sequence"/>
</dbReference>
<feature type="region of interest" description="Disordered" evidence="1">
    <location>
        <begin position="1"/>
        <end position="58"/>
    </location>
</feature>
<sequence>MNIRPPVLSPYTNPANTHPKPVVTPPAENTRPSALTGPGAETSGPGQKPSTAPTPNHELDFAKGVIYGSITVPPPTASYTQQERLQRVDAFAGRVVTQIKNIESGEEGESNIRFQKTRQFMEPAGYFSGGLLAAGLDPHEKITVTFNSYVGKWKPEVKTNTDTRTYFAWEIAAGALKHDRPAAGGLLNFQTMEIKPEDRSKINDLEALGKKLQDHWKDDIAKPMSDKSGALAKRSGKADAYVVKGTLQSLRNDKAIYKALTPEGRAAIDRTLDKNGNVVIPNIYGYPLAGYAFIPYVNYHGDYDTRPNQGLMIDLKNGTVSELKGDDEFARWAKNNREALLASFNGEDKQGGKDAHWPPASTVLDNLIAGNHAHYPGRHNLLSDKQVSVRETFNYTQSRKESYYLNFGDLKSGIARDYQEINANNAKWADQTQVFGSSQQTWKEAKELWGRTFGYVPVLGNAGNIFFGIHDSIYGKTAEDRVGGTAAAVISSLQLVHEITPAVVEAGLGDIPTAVNPSSSGHYSWNYNELTTDFELVRKSQTSNDVDTGSAIPASAPSVPAADKPSLTFAGMREVEFRGKAYFAADKPDALDGTSYLLRVQDPKDPTKLVSSGIVAKPDAAGVWKKIGVEGGGKWFWDRTPSPTLSDDLKSPPSFANQFLDLEGKKINAAERVDEFLKINERTHYEFATRNYEENGKIKSNFNVSWKIDETDFSVEPGEKARVTEHSTSEYSPNFVLDVNRNTYIVTRTENGLLSTAPLDAVADSAENIRKARLKQFEDAIPDADLRARISEVAHQGSIAPAIIELNTDGSMLQEGYRFGADDTQYHIEYDSSKNEAKVQIISRGHLNNGDLDIEHVPGVEVTIKRTFTIREGNELDSAYTIDSNAPSSIEVTVKPQPEPENKPALT</sequence>
<dbReference type="EMBL" id="FNOX01000001">
    <property type="protein sequence ID" value="SDX52958.1"/>
    <property type="molecule type" value="Genomic_DNA"/>
</dbReference>
<evidence type="ECO:0000313" key="2">
    <source>
        <dbReference type="EMBL" id="SDX52958.1"/>
    </source>
</evidence>
<proteinExistence type="predicted"/>
<reference evidence="2 3" key="1">
    <citation type="submission" date="2016-10" db="EMBL/GenBank/DDBJ databases">
        <authorList>
            <person name="de Groot N.N."/>
        </authorList>
    </citation>
    <scope>NUCLEOTIDE SEQUENCE [LARGE SCALE GENOMIC DNA]</scope>
    <source>
        <strain evidence="2 3">ICMP 14252</strain>
    </source>
</reference>
<evidence type="ECO:0000313" key="3">
    <source>
        <dbReference type="Proteomes" id="UP000182902"/>
    </source>
</evidence>
<evidence type="ECO:0000256" key="1">
    <source>
        <dbReference type="SAM" id="MobiDB-lite"/>
    </source>
</evidence>
<accession>A0A1H3CGB7</accession>
<dbReference type="RefSeq" id="WP_244160687.1">
    <property type="nucleotide sequence ID" value="NZ_FNOX01000001.1"/>
</dbReference>
<feature type="region of interest" description="Disordered" evidence="1">
    <location>
        <begin position="887"/>
        <end position="907"/>
    </location>
</feature>
<feature type="compositionally biased region" description="Polar residues" evidence="1">
    <location>
        <begin position="44"/>
        <end position="54"/>
    </location>
</feature>
<gene>
    <name evidence="2" type="ORF">SAMN05216247_101281</name>
</gene>
<dbReference type="AlphaFoldDB" id="A0A1H3CGB7"/>
<feature type="compositionally biased region" description="Basic and acidic residues" evidence="1">
    <location>
        <begin position="898"/>
        <end position="907"/>
    </location>
</feature>